<dbReference type="STRING" id="56484.A0A1Y2FRW5"/>
<dbReference type="GeneID" id="63783042"/>
<keyword evidence="5" id="KW-0999">Mitochondrion inner membrane</keyword>
<dbReference type="InterPro" id="IPR008011">
    <property type="entry name" value="Complex1_LYR_dom"/>
</dbReference>
<dbReference type="PIRSF" id="PIRSF006643">
    <property type="entry name" value="NDUA6"/>
    <property type="match status" value="1"/>
</dbReference>
<dbReference type="PANTHER" id="PTHR12964:SF0">
    <property type="entry name" value="NADH DEHYDROGENASE [UBIQUINONE] 1 ALPHA SUBCOMPLEX SUBUNIT 6"/>
    <property type="match status" value="1"/>
</dbReference>
<dbReference type="GO" id="GO:0006979">
    <property type="term" value="P:response to oxidative stress"/>
    <property type="evidence" value="ECO:0007669"/>
    <property type="project" value="TreeGrafter"/>
</dbReference>
<dbReference type="OMA" id="FWKQTTH"/>
<evidence type="ECO:0000256" key="2">
    <source>
        <dbReference type="ARBA" id="ARBA00009508"/>
    </source>
</evidence>
<dbReference type="EMBL" id="MCFI01000003">
    <property type="protein sequence ID" value="ORY86327.1"/>
    <property type="molecule type" value="Genomic_DNA"/>
</dbReference>
<keyword evidence="7" id="KW-0496">Mitochondrion</keyword>
<keyword evidence="11" id="KW-1185">Reference proteome</keyword>
<evidence type="ECO:0000259" key="9">
    <source>
        <dbReference type="Pfam" id="PF05347"/>
    </source>
</evidence>
<protein>
    <submittedName>
        <fullName evidence="10">NADH dehydrogenase 1 alpha subcomplex 6</fullName>
    </submittedName>
</protein>
<dbReference type="OrthoDB" id="14535at2759"/>
<feature type="domain" description="Complex 1 LYR protein" evidence="9">
    <location>
        <begin position="24"/>
        <end position="84"/>
    </location>
</feature>
<evidence type="ECO:0000313" key="10">
    <source>
        <dbReference type="EMBL" id="ORY86327.1"/>
    </source>
</evidence>
<gene>
    <name evidence="10" type="ORF">BCR37DRAFT_218044</name>
</gene>
<keyword evidence="3" id="KW-0813">Transport</keyword>
<evidence type="ECO:0000313" key="11">
    <source>
        <dbReference type="Proteomes" id="UP000193685"/>
    </source>
</evidence>
<dbReference type="PANTHER" id="PTHR12964">
    <property type="entry name" value="NADH-UBIQUINONE OXIDOREDUCTASE B14 SUBUNIT"/>
    <property type="match status" value="1"/>
</dbReference>
<keyword evidence="8" id="KW-0472">Membrane</keyword>
<evidence type="ECO:0000256" key="8">
    <source>
        <dbReference type="ARBA" id="ARBA00023136"/>
    </source>
</evidence>
<dbReference type="Proteomes" id="UP000193685">
    <property type="component" value="Unassembled WGS sequence"/>
</dbReference>
<dbReference type="RefSeq" id="XP_040727509.1">
    <property type="nucleotide sequence ID" value="XM_040866443.1"/>
</dbReference>
<proteinExistence type="inferred from homology"/>
<dbReference type="GO" id="GO:0005743">
    <property type="term" value="C:mitochondrial inner membrane"/>
    <property type="evidence" value="ECO:0007669"/>
    <property type="project" value="UniProtKB-SubCell"/>
</dbReference>
<sequence length="126" mass="14867">MSYTNPTHLAIKSGISASQVVARQRTLKLYRDFQRCIPEMINLYELELPVSVVRSKVRQEFERNRYVMDLPTVDILLHKGQAEYQELNNFWKQQSHVMKYFITEDEPQAARRLPGSFMGKFLEGRN</sequence>
<reference evidence="10 11" key="1">
    <citation type="submission" date="2016-07" db="EMBL/GenBank/DDBJ databases">
        <title>Pervasive Adenine N6-methylation of Active Genes in Fungi.</title>
        <authorList>
            <consortium name="DOE Joint Genome Institute"/>
            <person name="Mondo S.J."/>
            <person name="Dannebaum R.O."/>
            <person name="Kuo R.C."/>
            <person name="Labutti K."/>
            <person name="Haridas S."/>
            <person name="Kuo A."/>
            <person name="Salamov A."/>
            <person name="Ahrendt S.R."/>
            <person name="Lipzen A."/>
            <person name="Sullivan W."/>
            <person name="Andreopoulos W.B."/>
            <person name="Clum A."/>
            <person name="Lindquist E."/>
            <person name="Daum C."/>
            <person name="Ramamoorthy G.K."/>
            <person name="Gryganskyi A."/>
            <person name="Culley D."/>
            <person name="Magnuson J.K."/>
            <person name="James T.Y."/>
            <person name="O'Malley M.A."/>
            <person name="Stajich J.E."/>
            <person name="Spatafora J.W."/>
            <person name="Visel A."/>
            <person name="Grigoriev I.V."/>
        </authorList>
    </citation>
    <scope>NUCLEOTIDE SEQUENCE [LARGE SCALE GENOMIC DNA]</scope>
    <source>
        <strain evidence="10 11">12-1054</strain>
    </source>
</reference>
<dbReference type="GO" id="GO:0045271">
    <property type="term" value="C:respiratory chain complex I"/>
    <property type="evidence" value="ECO:0007669"/>
    <property type="project" value="InterPro"/>
</dbReference>
<comment type="caution">
    <text evidence="10">The sequence shown here is derived from an EMBL/GenBank/DDBJ whole genome shotgun (WGS) entry which is preliminary data.</text>
</comment>
<dbReference type="InterPro" id="IPR045299">
    <property type="entry name" value="Complex1_LYR_NDUFA6_LYRM6"/>
</dbReference>
<dbReference type="CDD" id="cd20266">
    <property type="entry name" value="Complex1_LYR_NDUFA6_LYRM6"/>
    <property type="match status" value="1"/>
</dbReference>
<evidence type="ECO:0000256" key="4">
    <source>
        <dbReference type="ARBA" id="ARBA00022660"/>
    </source>
</evidence>
<evidence type="ECO:0000256" key="3">
    <source>
        <dbReference type="ARBA" id="ARBA00022448"/>
    </source>
</evidence>
<accession>A0A1Y2FRW5</accession>
<dbReference type="Pfam" id="PF05347">
    <property type="entry name" value="Complex1_LYR"/>
    <property type="match status" value="1"/>
</dbReference>
<keyword evidence="4" id="KW-0679">Respiratory chain</keyword>
<evidence type="ECO:0000256" key="5">
    <source>
        <dbReference type="ARBA" id="ARBA00022792"/>
    </source>
</evidence>
<evidence type="ECO:0000256" key="1">
    <source>
        <dbReference type="ARBA" id="ARBA00004443"/>
    </source>
</evidence>
<dbReference type="AlphaFoldDB" id="A0A1Y2FRW5"/>
<comment type="subcellular location">
    <subcellularLocation>
        <location evidence="1">Mitochondrion inner membrane</location>
        <topology evidence="1">Peripheral membrane protein</topology>
        <orientation evidence="1">Matrix side</orientation>
    </subcellularLocation>
</comment>
<comment type="similarity">
    <text evidence="2">Belongs to the complex I LYR family.</text>
</comment>
<evidence type="ECO:0000256" key="7">
    <source>
        <dbReference type="ARBA" id="ARBA00023128"/>
    </source>
</evidence>
<organism evidence="10 11">
    <name type="scientific">Protomyces lactucae-debilis</name>
    <dbReference type="NCBI Taxonomy" id="2754530"/>
    <lineage>
        <taxon>Eukaryota</taxon>
        <taxon>Fungi</taxon>
        <taxon>Dikarya</taxon>
        <taxon>Ascomycota</taxon>
        <taxon>Taphrinomycotina</taxon>
        <taxon>Taphrinomycetes</taxon>
        <taxon>Taphrinales</taxon>
        <taxon>Protomycetaceae</taxon>
        <taxon>Protomyces</taxon>
    </lineage>
</organism>
<dbReference type="InterPro" id="IPR016488">
    <property type="entry name" value="NADH_Ub_cplx-1_asu_su-6"/>
</dbReference>
<name>A0A1Y2FRW5_PROLT</name>
<keyword evidence="6" id="KW-0249">Electron transport</keyword>
<evidence type="ECO:0000256" key="6">
    <source>
        <dbReference type="ARBA" id="ARBA00022982"/>
    </source>
</evidence>